<dbReference type="SMART" id="SM00175">
    <property type="entry name" value="RAB"/>
    <property type="match status" value="1"/>
</dbReference>
<keyword evidence="4" id="KW-0812">Transmembrane</keyword>
<dbReference type="NCBIfam" id="TIGR00231">
    <property type="entry name" value="small_GTP"/>
    <property type="match status" value="1"/>
</dbReference>
<dbReference type="SUPFAM" id="SSF52540">
    <property type="entry name" value="P-loop containing nucleoside triphosphate hydrolases"/>
    <property type="match status" value="1"/>
</dbReference>
<evidence type="ECO:0000256" key="2">
    <source>
        <dbReference type="ARBA" id="ARBA00023134"/>
    </source>
</evidence>
<dbReference type="FunFam" id="3.40.50.300:FF:001423">
    <property type="entry name" value="Ras family GTPase"/>
    <property type="match status" value="1"/>
</dbReference>
<keyword evidence="1" id="KW-0547">Nucleotide-binding</keyword>
<feature type="region of interest" description="Disordered" evidence="3">
    <location>
        <begin position="225"/>
        <end position="246"/>
    </location>
</feature>
<dbReference type="InterPro" id="IPR027417">
    <property type="entry name" value="P-loop_NTPase"/>
</dbReference>
<dbReference type="SMART" id="SM00173">
    <property type="entry name" value="RAS"/>
    <property type="match status" value="1"/>
</dbReference>
<comment type="caution">
    <text evidence="5">The sequence shown here is derived from an EMBL/GenBank/DDBJ whole genome shotgun (WGS) entry which is preliminary data.</text>
</comment>
<evidence type="ECO:0000256" key="3">
    <source>
        <dbReference type="SAM" id="MobiDB-lite"/>
    </source>
</evidence>
<proteinExistence type="predicted"/>
<dbReference type="SMART" id="SM00174">
    <property type="entry name" value="RHO"/>
    <property type="match status" value="1"/>
</dbReference>
<dbReference type="EMBL" id="MDYQ01000145">
    <property type="protein sequence ID" value="PRP80555.1"/>
    <property type="molecule type" value="Genomic_DNA"/>
</dbReference>
<dbReference type="AlphaFoldDB" id="A0A2P6N9D0"/>
<dbReference type="PRINTS" id="PR00449">
    <property type="entry name" value="RASTRNSFRMNG"/>
</dbReference>
<dbReference type="GO" id="GO:0016020">
    <property type="term" value="C:membrane"/>
    <property type="evidence" value="ECO:0007669"/>
    <property type="project" value="InterPro"/>
</dbReference>
<evidence type="ECO:0000313" key="6">
    <source>
        <dbReference type="Proteomes" id="UP000241769"/>
    </source>
</evidence>
<organism evidence="5 6">
    <name type="scientific">Planoprotostelium fungivorum</name>
    <dbReference type="NCBI Taxonomy" id="1890364"/>
    <lineage>
        <taxon>Eukaryota</taxon>
        <taxon>Amoebozoa</taxon>
        <taxon>Evosea</taxon>
        <taxon>Variosea</taxon>
        <taxon>Cavosteliida</taxon>
        <taxon>Cavosteliaceae</taxon>
        <taxon>Planoprotostelium</taxon>
    </lineage>
</organism>
<keyword evidence="4" id="KW-1133">Transmembrane helix</keyword>
<dbReference type="Gene3D" id="3.40.50.300">
    <property type="entry name" value="P-loop containing nucleotide triphosphate hydrolases"/>
    <property type="match status" value="1"/>
</dbReference>
<sequence>MVNAISSQSLPWYTGRSLYSGLMEHLSPLHLGQQHEGGDMSNRIIPMKLVVLGEGGVGKSALSCQFIRNHFISEYDPTIENSFREQKTIDGQAYMLEIVDTAGQDEYNAMRDRYIRLGEGARFRLYLFLTSLGFVLVYSITSRVSFEKLDAFHSSIQRVREDDVYPVVLVANKSDLEADREVTTSEGISYSKKVKAAFFETSAKLRMNVDESFMQLVREVVKMKSTEGASEHTEPDTPKSTNPEKKGCCIIV</sequence>
<name>A0A2P6N9D0_9EUKA</name>
<keyword evidence="6" id="KW-1185">Reference proteome</keyword>
<gene>
    <name evidence="5" type="ORF">PROFUN_11868</name>
</gene>
<dbReference type="CDD" id="cd00876">
    <property type="entry name" value="Ras"/>
    <property type="match status" value="1"/>
</dbReference>
<dbReference type="PROSITE" id="PS51420">
    <property type="entry name" value="RHO"/>
    <property type="match status" value="1"/>
</dbReference>
<feature type="transmembrane region" description="Helical" evidence="4">
    <location>
        <begin position="123"/>
        <end position="141"/>
    </location>
</feature>
<dbReference type="PANTHER" id="PTHR24070">
    <property type="entry name" value="RAS, DI-RAS, AND RHEB FAMILY MEMBERS OF SMALL GTPASE SUPERFAMILY"/>
    <property type="match status" value="1"/>
</dbReference>
<dbReference type="GO" id="GO:0005525">
    <property type="term" value="F:GTP binding"/>
    <property type="evidence" value="ECO:0007669"/>
    <property type="project" value="UniProtKB-KW"/>
</dbReference>
<dbReference type="InterPro" id="IPR005225">
    <property type="entry name" value="Small_GTP-bd"/>
</dbReference>
<dbReference type="STRING" id="1890364.A0A2P6N9D0"/>
<dbReference type="Proteomes" id="UP000241769">
    <property type="component" value="Unassembled WGS sequence"/>
</dbReference>
<dbReference type="GO" id="GO:0003924">
    <property type="term" value="F:GTPase activity"/>
    <property type="evidence" value="ECO:0007669"/>
    <property type="project" value="InterPro"/>
</dbReference>
<dbReference type="InParanoid" id="A0A2P6N9D0"/>
<dbReference type="GO" id="GO:0007165">
    <property type="term" value="P:signal transduction"/>
    <property type="evidence" value="ECO:0007669"/>
    <property type="project" value="InterPro"/>
</dbReference>
<dbReference type="InterPro" id="IPR020849">
    <property type="entry name" value="Small_GTPase_Ras-type"/>
</dbReference>
<keyword evidence="4" id="KW-0472">Membrane</keyword>
<evidence type="ECO:0000256" key="1">
    <source>
        <dbReference type="ARBA" id="ARBA00022741"/>
    </source>
</evidence>
<dbReference type="PROSITE" id="PS51421">
    <property type="entry name" value="RAS"/>
    <property type="match status" value="1"/>
</dbReference>
<dbReference type="Pfam" id="PF00071">
    <property type="entry name" value="Ras"/>
    <property type="match status" value="1"/>
</dbReference>
<protein>
    <submittedName>
        <fullName evidence="5">Uncharacterized protein</fullName>
    </submittedName>
</protein>
<evidence type="ECO:0000313" key="5">
    <source>
        <dbReference type="EMBL" id="PRP80555.1"/>
    </source>
</evidence>
<evidence type="ECO:0000256" key="4">
    <source>
        <dbReference type="SAM" id="Phobius"/>
    </source>
</evidence>
<dbReference type="PROSITE" id="PS51419">
    <property type="entry name" value="RAB"/>
    <property type="match status" value="1"/>
</dbReference>
<accession>A0A2P6N9D0</accession>
<keyword evidence="2" id="KW-0342">GTP-binding</keyword>
<reference evidence="5 6" key="1">
    <citation type="journal article" date="2018" name="Genome Biol. Evol.">
        <title>Multiple Roots of Fruiting Body Formation in Amoebozoa.</title>
        <authorList>
            <person name="Hillmann F."/>
            <person name="Forbes G."/>
            <person name="Novohradska S."/>
            <person name="Ferling I."/>
            <person name="Riege K."/>
            <person name="Groth M."/>
            <person name="Westermann M."/>
            <person name="Marz M."/>
            <person name="Spaller T."/>
            <person name="Winckler T."/>
            <person name="Schaap P."/>
            <person name="Glockner G."/>
        </authorList>
    </citation>
    <scope>NUCLEOTIDE SEQUENCE [LARGE SCALE GENOMIC DNA]</scope>
    <source>
        <strain evidence="5 6">Jena</strain>
    </source>
</reference>
<dbReference type="InterPro" id="IPR001806">
    <property type="entry name" value="Small_GTPase"/>
</dbReference>